<proteinExistence type="predicted"/>
<evidence type="ECO:0000313" key="1">
    <source>
        <dbReference type="EMBL" id="CEM50672.1"/>
    </source>
</evidence>
<name>A0A0G4I1A3_9ALVE</name>
<dbReference type="EMBL" id="CDMZ01004720">
    <property type="protein sequence ID" value="CEM50672.1"/>
    <property type="molecule type" value="Genomic_DNA"/>
</dbReference>
<reference evidence="1" key="1">
    <citation type="submission" date="2014-11" db="EMBL/GenBank/DDBJ databases">
        <authorList>
            <person name="Otto D Thomas"/>
            <person name="Naeem Raeece"/>
        </authorList>
    </citation>
    <scope>NUCLEOTIDE SEQUENCE</scope>
</reference>
<protein>
    <recommendedName>
        <fullName evidence="2">Coatomer subunit epsilon</fullName>
    </recommendedName>
</protein>
<accession>A0A0G4I1A3</accession>
<dbReference type="Gene3D" id="1.25.40.10">
    <property type="entry name" value="Tetratricopeptide repeat domain"/>
    <property type="match status" value="1"/>
</dbReference>
<sequence length="359" mass="38228">MSGGIPPTAGEVCALLNARKYATLLQAPEPTPDMPEKEYWALRAGRLYAQVRRQNAKNLEAEVEKMLSFESENIGSVYPFPIRLLLCFVPVLSGGAGRIPEAIQSGCELLRESLGEFVKAVALLSSSPPSGQAMSSQAAVVLQKQRESVASACFVAEMLLASKAPDAALRLLLSVQKRMPKEMPAPSLWAAMGRAALSMGAVSDAASFFREEEKERGGPAPRSLTNAGVVALMEGRPEDAISLFRQSSSLIGAGSPSGPPSSLPAGALQLDPVGSNNVAVASLYARDLEGALMTLETAVFSHIQGASSQQPVCSFQTQNMATIYEFTRNRNERLSHLKQHLQASFPEDVEAVRHCGGAT</sequence>
<dbReference type="SUPFAM" id="SSF48452">
    <property type="entry name" value="TPR-like"/>
    <property type="match status" value="1"/>
</dbReference>
<dbReference type="VEuPathDB" id="CryptoDB:Cvel_10109"/>
<evidence type="ECO:0008006" key="2">
    <source>
        <dbReference type="Google" id="ProtNLM"/>
    </source>
</evidence>
<dbReference type="InterPro" id="IPR011990">
    <property type="entry name" value="TPR-like_helical_dom_sf"/>
</dbReference>
<organism evidence="1">
    <name type="scientific">Chromera velia CCMP2878</name>
    <dbReference type="NCBI Taxonomy" id="1169474"/>
    <lineage>
        <taxon>Eukaryota</taxon>
        <taxon>Sar</taxon>
        <taxon>Alveolata</taxon>
        <taxon>Colpodellida</taxon>
        <taxon>Chromeraceae</taxon>
        <taxon>Chromera</taxon>
    </lineage>
</organism>
<dbReference type="AlphaFoldDB" id="A0A0G4I1A3"/>
<gene>
    <name evidence="1" type="ORF">Cvel_10109</name>
</gene>